<evidence type="ECO:0000313" key="2">
    <source>
        <dbReference type="Proteomes" id="UP000490386"/>
    </source>
</evidence>
<accession>A0A7J5B693</accession>
<proteinExistence type="predicted"/>
<dbReference type="AlphaFoldDB" id="A0A7J5B693"/>
<protein>
    <submittedName>
        <fullName evidence="1">Uncharacterized protein</fullName>
    </submittedName>
</protein>
<dbReference type="EMBL" id="WBJX01000001">
    <property type="protein sequence ID" value="KAB1639705.1"/>
    <property type="molecule type" value="Genomic_DNA"/>
</dbReference>
<dbReference type="Proteomes" id="UP000490386">
    <property type="component" value="Unassembled WGS sequence"/>
</dbReference>
<evidence type="ECO:0000313" key="1">
    <source>
        <dbReference type="EMBL" id="KAB1639705.1"/>
    </source>
</evidence>
<dbReference type="OrthoDB" id="5184459at2"/>
<comment type="caution">
    <text evidence="1">The sequence shown here is derived from an EMBL/GenBank/DDBJ whole genome shotgun (WGS) entry which is preliminary data.</text>
</comment>
<organism evidence="1 2">
    <name type="scientific">Pseudoclavibacter terrae</name>
    <dbReference type="NCBI Taxonomy" id="1530195"/>
    <lineage>
        <taxon>Bacteria</taxon>
        <taxon>Bacillati</taxon>
        <taxon>Actinomycetota</taxon>
        <taxon>Actinomycetes</taxon>
        <taxon>Micrococcales</taxon>
        <taxon>Microbacteriaceae</taxon>
        <taxon>Pseudoclavibacter</taxon>
    </lineage>
</organism>
<dbReference type="RefSeq" id="WP_151422876.1">
    <property type="nucleotide sequence ID" value="NZ_WBJX01000001.1"/>
</dbReference>
<gene>
    <name evidence="1" type="ORF">F8O03_05130</name>
</gene>
<sequence>MSEEYRWTPPGLAEAELEAFLTPAVGMPSTAIPSIVSWIIDSGSSSVHNYVDWDWVQQFQAASGRVVSGVGQSHVHLSDARRVLAELPEETLTFVVDYKLSAVPFARRGSYSKVKQLEKLLHDARSTWEVGERAGRCGLVERLPGGVRLVVESVMTGQDRASSLLRRAWESAFSPQPSASHAYYDAVRAVEVLSGPLISNNDRAATLGKDINVLRGQHAKWRFALSGSQSIDQVLGAMQLLWHSQNDRHGREDYEDVSIEEARAAVLLASTLVGWLAQGALSKIER</sequence>
<keyword evidence="2" id="KW-1185">Reference proteome</keyword>
<name>A0A7J5B693_9MICO</name>
<reference evidence="1 2" key="1">
    <citation type="submission" date="2019-09" db="EMBL/GenBank/DDBJ databases">
        <title>Phylogeny of genus Pseudoclavibacter and closely related genus.</title>
        <authorList>
            <person name="Li Y."/>
        </authorList>
    </citation>
    <scope>NUCLEOTIDE SEQUENCE [LARGE SCALE GENOMIC DNA]</scope>
    <source>
        <strain evidence="1 2">THG-MD12</strain>
    </source>
</reference>